<reference evidence="1" key="1">
    <citation type="submission" date="2022-07" db="EMBL/GenBank/DDBJ databases">
        <title>Genome Sequence of Lecanicillium saksenae.</title>
        <authorList>
            <person name="Buettner E."/>
        </authorList>
    </citation>
    <scope>NUCLEOTIDE SEQUENCE</scope>
    <source>
        <strain evidence="1">VT-O1</strain>
    </source>
</reference>
<comment type="caution">
    <text evidence="1">The sequence shown here is derived from an EMBL/GenBank/DDBJ whole genome shotgun (WGS) entry which is preliminary data.</text>
</comment>
<dbReference type="EMBL" id="JANAKD010000237">
    <property type="protein sequence ID" value="KAJ3495900.1"/>
    <property type="molecule type" value="Genomic_DNA"/>
</dbReference>
<sequence>MHRPLAFLLKFCLVAAGGSQFVTPPTGLISATGYANISIRYKQVPTGICELNEGVKSFSGYADVAEDQHIFFWFFEARDVDPNDAPLTVWIDGGPGSSSMIGLFEQLGPCRVDYFGKVYNNPHSWSRKSNLLFIDQPTQVGFSYSVPVPATRDPDSGEITVLSGPDCSGDPCGTWSLPLAKLTANSTVNAAPNIWKTLQGFFGAFPQYSRDGFHLATDSYGGHYGPVFADYFLKQNERKLPGATIIHFESLLIGNGWFDPLVQFQAYYDYAVSPGNTYDLRFYNSSVEKKLYENLYGEGNCVDRLTQCAKSGHDDQCADADSFCVPNVQSLLGLYTNRDEHDIRELNPDPFPYFFYPDYLNTAEVQAAIGTYTNFSIDSAAVSNAFQSTGDDARDVGSVEALRAILAAGTTVALYAGDADYDCNWLGVEKIADAIGIPGWHKVGYANIFAGGGQRHGQVKQMGQFSFSRLFDAGHEAPFYHPLASLELFERVIGKKDVATGLIDVSEYQDYHTVGPTKSTHRQGNSTVQWQVSPPSLTYDTDTHRPGAPWKNTEMKGRRASL</sequence>
<dbReference type="Proteomes" id="UP001148737">
    <property type="component" value="Unassembled WGS sequence"/>
</dbReference>
<organism evidence="1 2">
    <name type="scientific">Lecanicillium saksenae</name>
    <dbReference type="NCBI Taxonomy" id="468837"/>
    <lineage>
        <taxon>Eukaryota</taxon>
        <taxon>Fungi</taxon>
        <taxon>Dikarya</taxon>
        <taxon>Ascomycota</taxon>
        <taxon>Pezizomycotina</taxon>
        <taxon>Sordariomycetes</taxon>
        <taxon>Hypocreomycetidae</taxon>
        <taxon>Hypocreales</taxon>
        <taxon>Cordycipitaceae</taxon>
        <taxon>Lecanicillium</taxon>
    </lineage>
</organism>
<gene>
    <name evidence="1" type="ORF">NLG97_g3055</name>
</gene>
<evidence type="ECO:0000313" key="2">
    <source>
        <dbReference type="Proteomes" id="UP001148737"/>
    </source>
</evidence>
<name>A0ACC1QZ57_9HYPO</name>
<keyword evidence="2" id="KW-1185">Reference proteome</keyword>
<evidence type="ECO:0000313" key="1">
    <source>
        <dbReference type="EMBL" id="KAJ3495900.1"/>
    </source>
</evidence>
<protein>
    <submittedName>
        <fullName evidence="1">Uncharacterized protein</fullName>
    </submittedName>
</protein>
<accession>A0ACC1QZ57</accession>
<proteinExistence type="predicted"/>